<dbReference type="EMBL" id="VJMH01005199">
    <property type="protein sequence ID" value="KAF0699075.1"/>
    <property type="molecule type" value="Genomic_DNA"/>
</dbReference>
<reference evidence="4 5" key="1">
    <citation type="submission" date="2019-03" db="EMBL/GenBank/DDBJ databases">
        <authorList>
            <person name="Gaulin E."/>
            <person name="Dumas B."/>
        </authorList>
    </citation>
    <scope>NUCLEOTIDE SEQUENCE [LARGE SCALE GENOMIC DNA]</scope>
    <source>
        <strain evidence="4">CBS 568.67</strain>
    </source>
</reference>
<evidence type="ECO:0000313" key="5">
    <source>
        <dbReference type="Proteomes" id="UP000332933"/>
    </source>
</evidence>
<protein>
    <submittedName>
        <fullName evidence="4">Aste57867_10348 protein</fullName>
    </submittedName>
</protein>
<keyword evidence="5" id="KW-1185">Reference proteome</keyword>
<keyword evidence="2" id="KW-1133">Transmembrane helix</keyword>
<feature type="compositionally biased region" description="Basic and acidic residues" evidence="1">
    <location>
        <begin position="45"/>
        <end position="56"/>
    </location>
</feature>
<evidence type="ECO:0000313" key="4">
    <source>
        <dbReference type="EMBL" id="VFT87222.1"/>
    </source>
</evidence>
<feature type="transmembrane region" description="Helical" evidence="2">
    <location>
        <begin position="104"/>
        <end position="124"/>
    </location>
</feature>
<feature type="compositionally biased region" description="Low complexity" evidence="1">
    <location>
        <begin position="62"/>
        <end position="75"/>
    </location>
</feature>
<dbReference type="AlphaFoldDB" id="A0A485KQM0"/>
<evidence type="ECO:0000256" key="2">
    <source>
        <dbReference type="SAM" id="Phobius"/>
    </source>
</evidence>
<feature type="transmembrane region" description="Helical" evidence="2">
    <location>
        <begin position="136"/>
        <end position="157"/>
    </location>
</feature>
<keyword evidence="2" id="KW-0812">Transmembrane</keyword>
<accession>A0A485KQM0</accession>
<reference evidence="3" key="2">
    <citation type="submission" date="2019-06" db="EMBL/GenBank/DDBJ databases">
        <title>Genomics analysis of Aphanomyces spp. identifies a new class of oomycete effector associated with host adaptation.</title>
        <authorList>
            <person name="Gaulin E."/>
        </authorList>
    </citation>
    <scope>NUCLEOTIDE SEQUENCE</scope>
    <source>
        <strain evidence="3">CBS 578.67</strain>
    </source>
</reference>
<feature type="region of interest" description="Disordered" evidence="1">
    <location>
        <begin position="40"/>
        <end position="75"/>
    </location>
</feature>
<sequence length="189" mass="20064">MVRAALRAHGKVAAAFLAGSVVGALSRGVHVSIDADVFLPPPTSPHDRSHTLDRHVYPHRGSPPSSKSPSSASALPPIVIFDDNAREMDEDEDDDPANAIVDEYYWIGLMRMLVWGSTGGAFAFYGSRLLRPKQAVVQGILGGSGLLVGMAAGFFSASEECIDDILCLSDQESDIARDLRAAAQDDDAA</sequence>
<evidence type="ECO:0000313" key="3">
    <source>
        <dbReference type="EMBL" id="KAF0699075.1"/>
    </source>
</evidence>
<proteinExistence type="predicted"/>
<keyword evidence="2" id="KW-0472">Membrane</keyword>
<evidence type="ECO:0000256" key="1">
    <source>
        <dbReference type="SAM" id="MobiDB-lite"/>
    </source>
</evidence>
<name>A0A485KQM0_9STRA</name>
<dbReference type="Proteomes" id="UP000332933">
    <property type="component" value="Unassembled WGS sequence"/>
</dbReference>
<gene>
    <name evidence="4" type="primary">Aste57867_10348</name>
    <name evidence="3" type="ORF">As57867_010308</name>
    <name evidence="4" type="ORF">ASTE57867_10348</name>
</gene>
<dbReference type="EMBL" id="CAADRA010005220">
    <property type="protein sequence ID" value="VFT87222.1"/>
    <property type="molecule type" value="Genomic_DNA"/>
</dbReference>
<organism evidence="4 5">
    <name type="scientific">Aphanomyces stellatus</name>
    <dbReference type="NCBI Taxonomy" id="120398"/>
    <lineage>
        <taxon>Eukaryota</taxon>
        <taxon>Sar</taxon>
        <taxon>Stramenopiles</taxon>
        <taxon>Oomycota</taxon>
        <taxon>Saprolegniomycetes</taxon>
        <taxon>Saprolegniales</taxon>
        <taxon>Verrucalvaceae</taxon>
        <taxon>Aphanomyces</taxon>
    </lineage>
</organism>